<protein>
    <submittedName>
        <fullName evidence="1">Uncharacterized protein</fullName>
    </submittedName>
</protein>
<keyword evidence="2" id="KW-1185">Reference proteome</keyword>
<dbReference type="EMBL" id="MCFA01000011">
    <property type="protein sequence ID" value="ORY17677.1"/>
    <property type="molecule type" value="Genomic_DNA"/>
</dbReference>
<dbReference type="OrthoDB" id="3784214at2759"/>
<dbReference type="AlphaFoldDB" id="A0A1Y2A5T6"/>
<sequence length="144" mass="16402">MVQEEEYNTTKPPDPSQIREKPIYITETQSPRVCLTVIRIAQESMLYMDTPYPYIDDEEAYDKGAPDSSAPDSKKAFVMFLPEFYEDGGHAIGFSMINDFVPENRAFRLGSGETTMLLRPARMSNCVGMDWMWAPIRAAGRSWS</sequence>
<gene>
    <name evidence="1" type="ORF">BCR34DRAFT_596843</name>
</gene>
<proteinExistence type="predicted"/>
<dbReference type="Proteomes" id="UP000193144">
    <property type="component" value="Unassembled WGS sequence"/>
</dbReference>
<name>A0A1Y2A5T6_9PLEO</name>
<accession>A0A1Y2A5T6</accession>
<evidence type="ECO:0000313" key="1">
    <source>
        <dbReference type="EMBL" id="ORY17677.1"/>
    </source>
</evidence>
<reference evidence="1 2" key="1">
    <citation type="submission" date="2016-07" db="EMBL/GenBank/DDBJ databases">
        <title>Pervasive Adenine N6-methylation of Active Genes in Fungi.</title>
        <authorList>
            <consortium name="DOE Joint Genome Institute"/>
            <person name="Mondo S.J."/>
            <person name="Dannebaum R.O."/>
            <person name="Kuo R.C."/>
            <person name="Labutti K."/>
            <person name="Haridas S."/>
            <person name="Kuo A."/>
            <person name="Salamov A."/>
            <person name="Ahrendt S.R."/>
            <person name="Lipzen A."/>
            <person name="Sullivan W."/>
            <person name="Andreopoulos W.B."/>
            <person name="Clum A."/>
            <person name="Lindquist E."/>
            <person name="Daum C."/>
            <person name="Ramamoorthy G.K."/>
            <person name="Gryganskyi A."/>
            <person name="Culley D."/>
            <person name="Magnuson J.K."/>
            <person name="James T.Y."/>
            <person name="O'Malley M.A."/>
            <person name="Stajich J.E."/>
            <person name="Spatafora J.W."/>
            <person name="Visel A."/>
            <person name="Grigoriev I.V."/>
        </authorList>
    </citation>
    <scope>NUCLEOTIDE SEQUENCE [LARGE SCALE GENOMIC DNA]</scope>
    <source>
        <strain evidence="1 2">CBS 115471</strain>
    </source>
</reference>
<evidence type="ECO:0000313" key="2">
    <source>
        <dbReference type="Proteomes" id="UP000193144"/>
    </source>
</evidence>
<organism evidence="1 2">
    <name type="scientific">Clohesyomyces aquaticus</name>
    <dbReference type="NCBI Taxonomy" id="1231657"/>
    <lineage>
        <taxon>Eukaryota</taxon>
        <taxon>Fungi</taxon>
        <taxon>Dikarya</taxon>
        <taxon>Ascomycota</taxon>
        <taxon>Pezizomycotina</taxon>
        <taxon>Dothideomycetes</taxon>
        <taxon>Pleosporomycetidae</taxon>
        <taxon>Pleosporales</taxon>
        <taxon>Lindgomycetaceae</taxon>
        <taxon>Clohesyomyces</taxon>
    </lineage>
</organism>
<comment type="caution">
    <text evidence="1">The sequence shown here is derived from an EMBL/GenBank/DDBJ whole genome shotgun (WGS) entry which is preliminary data.</text>
</comment>